<dbReference type="GO" id="GO:0003700">
    <property type="term" value="F:DNA-binding transcription factor activity"/>
    <property type="evidence" value="ECO:0007669"/>
    <property type="project" value="InterPro"/>
</dbReference>
<dbReference type="AlphaFoldDB" id="A0A0X8G6I0"/>
<gene>
    <name evidence="5" type="ORF">Lupro_06680</name>
</gene>
<dbReference type="GO" id="GO:0043565">
    <property type="term" value="F:sequence-specific DNA binding"/>
    <property type="evidence" value="ECO:0007669"/>
    <property type="project" value="InterPro"/>
</dbReference>
<keyword evidence="1" id="KW-0805">Transcription regulation</keyword>
<protein>
    <recommendedName>
        <fullName evidence="4">HTH araC/xylS-type domain-containing protein</fullName>
    </recommendedName>
</protein>
<proteinExistence type="predicted"/>
<evidence type="ECO:0000256" key="1">
    <source>
        <dbReference type="ARBA" id="ARBA00023015"/>
    </source>
</evidence>
<feature type="domain" description="HTH araC/xylS-type" evidence="4">
    <location>
        <begin position="89"/>
        <end position="168"/>
    </location>
</feature>
<dbReference type="Pfam" id="PF12833">
    <property type="entry name" value="HTH_18"/>
    <property type="match status" value="1"/>
</dbReference>
<reference evidence="5 6" key="2">
    <citation type="journal article" date="2016" name="Int. J. Syst. Evol. Microbiol.">
        <title>Lutibacter profundi sp. nov., isolated from a deep-sea hydrothermal system on the Arctic Mid-Ocean Ridge and emended description of the genus Lutibacter.</title>
        <authorList>
            <person name="Le Moine Bauer S."/>
            <person name="Roalkvam I."/>
            <person name="Steen I.H."/>
            <person name="Dahle H."/>
        </authorList>
    </citation>
    <scope>NUCLEOTIDE SEQUENCE [LARGE SCALE GENOMIC DNA]</scope>
    <source>
        <strain evidence="5 6">LP1</strain>
    </source>
</reference>
<name>A0A0X8G6I0_9FLAO</name>
<dbReference type="Proteomes" id="UP000059672">
    <property type="component" value="Chromosome"/>
</dbReference>
<dbReference type="PANTHER" id="PTHR43280">
    <property type="entry name" value="ARAC-FAMILY TRANSCRIPTIONAL REGULATOR"/>
    <property type="match status" value="1"/>
</dbReference>
<sequence length="180" mass="20520">MVCDRCISAVKTELTSLGAQVVEIKLGKVVIKDPKHKITLQSIENALMKHDFELIIDDDTKIIEAIKAVLVEIISDLPIEMTTNLSATLAHKLQKDYTYLSKLFSNTLEITIEKYFILLKIEKTKELIQTGQLNFTQISYDLGYSSVNYLSNQFKQITGMSMSAYKKLSNWNRKPLDKIL</sequence>
<keyword evidence="6" id="KW-1185">Reference proteome</keyword>
<dbReference type="Gene3D" id="1.10.10.60">
    <property type="entry name" value="Homeodomain-like"/>
    <property type="match status" value="1"/>
</dbReference>
<reference evidence="6" key="1">
    <citation type="submission" date="2015-12" db="EMBL/GenBank/DDBJ databases">
        <title>Complete genome sequence of Lutibacter profundus strain LP1.</title>
        <authorList>
            <person name="Wissuwa J."/>
            <person name="Le Moine Bauer S."/>
            <person name="Stokke R."/>
            <person name="Dahle H."/>
            <person name="Steen I.H."/>
        </authorList>
    </citation>
    <scope>NUCLEOTIDE SEQUENCE [LARGE SCALE GENOMIC DNA]</scope>
    <source>
        <strain evidence="6">LP1</strain>
    </source>
</reference>
<dbReference type="InterPro" id="IPR009057">
    <property type="entry name" value="Homeodomain-like_sf"/>
</dbReference>
<organism evidence="5 6">
    <name type="scientific">Lutibacter profundi</name>
    <dbReference type="NCBI Taxonomy" id="1622118"/>
    <lineage>
        <taxon>Bacteria</taxon>
        <taxon>Pseudomonadati</taxon>
        <taxon>Bacteroidota</taxon>
        <taxon>Flavobacteriia</taxon>
        <taxon>Flavobacteriales</taxon>
        <taxon>Flavobacteriaceae</taxon>
        <taxon>Lutibacter</taxon>
    </lineage>
</organism>
<dbReference type="SMART" id="SM00342">
    <property type="entry name" value="HTH_ARAC"/>
    <property type="match status" value="1"/>
</dbReference>
<accession>A0A0X8G6I0</accession>
<dbReference type="SUPFAM" id="SSF46689">
    <property type="entry name" value="Homeodomain-like"/>
    <property type="match status" value="1"/>
</dbReference>
<dbReference type="PROSITE" id="PS01124">
    <property type="entry name" value="HTH_ARAC_FAMILY_2"/>
    <property type="match status" value="1"/>
</dbReference>
<keyword evidence="3" id="KW-0804">Transcription</keyword>
<evidence type="ECO:0000313" key="6">
    <source>
        <dbReference type="Proteomes" id="UP000059672"/>
    </source>
</evidence>
<dbReference type="KEGG" id="lut:Lupro_06680"/>
<evidence type="ECO:0000313" key="5">
    <source>
        <dbReference type="EMBL" id="AMC10950.1"/>
    </source>
</evidence>
<dbReference type="STRING" id="1622118.Lupro_06680"/>
<dbReference type="EMBL" id="CP013355">
    <property type="protein sequence ID" value="AMC10950.1"/>
    <property type="molecule type" value="Genomic_DNA"/>
</dbReference>
<dbReference type="InterPro" id="IPR018060">
    <property type="entry name" value="HTH_AraC"/>
</dbReference>
<dbReference type="PANTHER" id="PTHR43280:SF2">
    <property type="entry name" value="HTH-TYPE TRANSCRIPTIONAL REGULATOR EXSA"/>
    <property type="match status" value="1"/>
</dbReference>
<evidence type="ECO:0000259" key="4">
    <source>
        <dbReference type="PROSITE" id="PS01124"/>
    </source>
</evidence>
<evidence type="ECO:0000256" key="2">
    <source>
        <dbReference type="ARBA" id="ARBA00023125"/>
    </source>
</evidence>
<evidence type="ECO:0000256" key="3">
    <source>
        <dbReference type="ARBA" id="ARBA00023163"/>
    </source>
</evidence>
<keyword evidence="2" id="KW-0238">DNA-binding</keyword>